<dbReference type="NCBIfam" id="NF001462">
    <property type="entry name" value="PRK00321.1-3"/>
    <property type="match status" value="1"/>
</dbReference>
<dbReference type="InterPro" id="IPR007476">
    <property type="entry name" value="RdgC"/>
</dbReference>
<evidence type="ECO:0000256" key="5">
    <source>
        <dbReference type="ARBA" id="ARBA00023172"/>
    </source>
</evidence>
<comment type="similarity">
    <text evidence="2 6">Belongs to the RdgC family.</text>
</comment>
<dbReference type="GO" id="GO:0000018">
    <property type="term" value="P:regulation of DNA recombination"/>
    <property type="evidence" value="ECO:0007669"/>
    <property type="project" value="TreeGrafter"/>
</dbReference>
<evidence type="ECO:0000256" key="6">
    <source>
        <dbReference type="HAMAP-Rule" id="MF_00194"/>
    </source>
</evidence>
<dbReference type="EMBL" id="LR134510">
    <property type="protein sequence ID" value="VEJ10057.1"/>
    <property type="molecule type" value="Genomic_DNA"/>
</dbReference>
<keyword evidence="8" id="KW-1185">Reference proteome</keyword>
<dbReference type="Proteomes" id="UP000279799">
    <property type="component" value="Chromosome"/>
</dbReference>
<comment type="subcellular location">
    <subcellularLocation>
        <location evidence="1 6">Cytoplasm</location>
        <location evidence="1 6">Nucleoid</location>
    </subcellularLocation>
</comment>
<dbReference type="GO" id="GO:0006310">
    <property type="term" value="P:DNA recombination"/>
    <property type="evidence" value="ECO:0007669"/>
    <property type="project" value="UniProtKB-UniRule"/>
</dbReference>
<keyword evidence="4 6" id="KW-0963">Cytoplasm</keyword>
<proteinExistence type="inferred from homology"/>
<evidence type="ECO:0000256" key="2">
    <source>
        <dbReference type="ARBA" id="ARBA00008657"/>
    </source>
</evidence>
<dbReference type="KEGG" id="adp:NCTC12871_01565"/>
<dbReference type="PANTHER" id="PTHR38103:SF1">
    <property type="entry name" value="RECOMBINATION-ASSOCIATED PROTEIN RDGC"/>
    <property type="match status" value="1"/>
</dbReference>
<reference evidence="7 8" key="1">
    <citation type="submission" date="2018-12" db="EMBL/GenBank/DDBJ databases">
        <authorList>
            <consortium name="Pathogen Informatics"/>
        </authorList>
    </citation>
    <scope>NUCLEOTIDE SEQUENCE [LARGE SCALE GENOMIC DNA]</scope>
    <source>
        <strain evidence="7 8">NCTC12871</strain>
    </source>
</reference>
<evidence type="ECO:0000256" key="3">
    <source>
        <dbReference type="ARBA" id="ARBA00022296"/>
    </source>
</evidence>
<evidence type="ECO:0000313" key="7">
    <source>
        <dbReference type="EMBL" id="VEJ10057.1"/>
    </source>
</evidence>
<protein>
    <recommendedName>
        <fullName evidence="3 6">Recombination-associated protein RdgC</fullName>
    </recommendedName>
</protein>
<dbReference type="AlphaFoldDB" id="A0A448TVV4"/>
<accession>A0A448TVV4</accession>
<evidence type="ECO:0000256" key="4">
    <source>
        <dbReference type="ARBA" id="ARBA00022490"/>
    </source>
</evidence>
<dbReference type="NCBIfam" id="NF001464">
    <property type="entry name" value="PRK00321.1-5"/>
    <property type="match status" value="1"/>
</dbReference>
<dbReference type="GO" id="GO:0003690">
    <property type="term" value="F:double-stranded DNA binding"/>
    <property type="evidence" value="ECO:0007669"/>
    <property type="project" value="TreeGrafter"/>
</dbReference>
<dbReference type="Pfam" id="PF04381">
    <property type="entry name" value="RdgC"/>
    <property type="match status" value="1"/>
</dbReference>
<evidence type="ECO:0000256" key="1">
    <source>
        <dbReference type="ARBA" id="ARBA00004453"/>
    </source>
</evidence>
<dbReference type="OrthoDB" id="5290530at2"/>
<dbReference type="HAMAP" id="MF_00194">
    <property type="entry name" value="RdgC"/>
    <property type="match status" value="1"/>
</dbReference>
<dbReference type="PANTHER" id="PTHR38103">
    <property type="entry name" value="RECOMBINATION-ASSOCIATED PROTEIN RDGC"/>
    <property type="match status" value="1"/>
</dbReference>
<organism evidence="7 8">
    <name type="scientific">Actinobacillus delphinicola</name>
    <dbReference type="NCBI Taxonomy" id="51161"/>
    <lineage>
        <taxon>Bacteria</taxon>
        <taxon>Pseudomonadati</taxon>
        <taxon>Pseudomonadota</taxon>
        <taxon>Gammaproteobacteria</taxon>
        <taxon>Pasteurellales</taxon>
        <taxon>Pasteurellaceae</taxon>
        <taxon>Actinobacillus</taxon>
    </lineage>
</organism>
<sequence length="302" mass="34389">MLWFKNLMIYRLTKNLDWSEEALQENLEKESFTPCSQGEMTHFGWTNPLKDSELFYFQSGKNILLKAQKEDKILPAAVIKQELDARIAELEKKEGRKLRKLEKQSLKEDVIATLLPRAFSKNQTTTLWVDTENQLIYVNSASSKRAEDALALLRKSLGSLPVVPLTFANDMSEVMRHWIINNDAPQWATILEDAEIKGGSDEAVIRCKKQDLGADEIIAFLQSGKTISKLALDWDEHVSFVLKDDATMARLKFADELRDKNADIDKEDIAQRLDADFILMTGTLSQLTDHLLNAFGGEKERL</sequence>
<evidence type="ECO:0000313" key="8">
    <source>
        <dbReference type="Proteomes" id="UP000279799"/>
    </source>
</evidence>
<name>A0A448TVV4_9PAST</name>
<dbReference type="GO" id="GO:0043590">
    <property type="term" value="C:bacterial nucleoid"/>
    <property type="evidence" value="ECO:0007669"/>
    <property type="project" value="TreeGrafter"/>
</dbReference>
<gene>
    <name evidence="6 7" type="primary">rdgC</name>
    <name evidence="7" type="ORF">NCTC12871_01565</name>
</gene>
<dbReference type="GO" id="GO:0005737">
    <property type="term" value="C:cytoplasm"/>
    <property type="evidence" value="ECO:0007669"/>
    <property type="project" value="UniProtKB-UniRule"/>
</dbReference>
<keyword evidence="5 6" id="KW-0233">DNA recombination</keyword>
<dbReference type="RefSeq" id="WP_126600481.1">
    <property type="nucleotide sequence ID" value="NZ_LR134510.1"/>
</dbReference>
<comment type="function">
    <text evidence="6">May be involved in recombination.</text>
</comment>